<keyword evidence="1" id="KW-0472">Membrane</keyword>
<reference evidence="2" key="1">
    <citation type="journal article" date="2014" name="Front. Microbiol.">
        <title>High frequency of phylogenetically diverse reductive dehalogenase-homologous genes in deep subseafloor sedimentary metagenomes.</title>
        <authorList>
            <person name="Kawai M."/>
            <person name="Futagami T."/>
            <person name="Toyoda A."/>
            <person name="Takaki Y."/>
            <person name="Nishi S."/>
            <person name="Hori S."/>
            <person name="Arai W."/>
            <person name="Tsubouchi T."/>
            <person name="Morono Y."/>
            <person name="Uchiyama I."/>
            <person name="Ito T."/>
            <person name="Fujiyama A."/>
            <person name="Inagaki F."/>
            <person name="Takami H."/>
        </authorList>
    </citation>
    <scope>NUCLEOTIDE SEQUENCE</scope>
    <source>
        <strain evidence="2">Expedition CK06-06</strain>
    </source>
</reference>
<comment type="caution">
    <text evidence="2">The sequence shown here is derived from an EMBL/GenBank/DDBJ whole genome shotgun (WGS) entry which is preliminary data.</text>
</comment>
<keyword evidence="1" id="KW-0812">Transmembrane</keyword>
<accession>X1SKI1</accession>
<dbReference type="InterPro" id="IPR002528">
    <property type="entry name" value="MATE_fam"/>
</dbReference>
<evidence type="ECO:0000313" key="2">
    <source>
        <dbReference type="EMBL" id="GAI68304.1"/>
    </source>
</evidence>
<dbReference type="GO" id="GO:0015297">
    <property type="term" value="F:antiporter activity"/>
    <property type="evidence" value="ECO:0007669"/>
    <property type="project" value="InterPro"/>
</dbReference>
<evidence type="ECO:0000256" key="1">
    <source>
        <dbReference type="SAM" id="Phobius"/>
    </source>
</evidence>
<dbReference type="EMBL" id="BARV01045381">
    <property type="protein sequence ID" value="GAI68304.1"/>
    <property type="molecule type" value="Genomic_DNA"/>
</dbReference>
<gene>
    <name evidence="2" type="ORF">S06H3_66515</name>
</gene>
<feature type="non-terminal residue" evidence="2">
    <location>
        <position position="56"/>
    </location>
</feature>
<dbReference type="GO" id="GO:0042910">
    <property type="term" value="F:xenobiotic transmembrane transporter activity"/>
    <property type="evidence" value="ECO:0007669"/>
    <property type="project" value="InterPro"/>
</dbReference>
<dbReference type="Pfam" id="PF01554">
    <property type="entry name" value="MatE"/>
    <property type="match status" value="1"/>
</dbReference>
<feature type="transmembrane region" description="Helical" evidence="1">
    <location>
        <begin position="13"/>
        <end position="31"/>
    </location>
</feature>
<keyword evidence="1" id="KW-1133">Transmembrane helix</keyword>
<organism evidence="2">
    <name type="scientific">marine sediment metagenome</name>
    <dbReference type="NCBI Taxonomy" id="412755"/>
    <lineage>
        <taxon>unclassified sequences</taxon>
        <taxon>metagenomes</taxon>
        <taxon>ecological metagenomes</taxon>
    </lineage>
</organism>
<sequence length="56" mass="6064">DDGDKAPPYAKDYLDIILLGTAFRIFAMGINQLVRAEGNARVAMISMLIGAILNIL</sequence>
<proteinExistence type="predicted"/>
<dbReference type="AlphaFoldDB" id="X1SKI1"/>
<dbReference type="GO" id="GO:0016020">
    <property type="term" value="C:membrane"/>
    <property type="evidence" value="ECO:0007669"/>
    <property type="project" value="InterPro"/>
</dbReference>
<name>X1SKI1_9ZZZZ</name>
<feature type="non-terminal residue" evidence="2">
    <location>
        <position position="1"/>
    </location>
</feature>
<protein>
    <submittedName>
        <fullName evidence="2">Uncharacterized protein</fullName>
    </submittedName>
</protein>